<evidence type="ECO:0000313" key="2">
    <source>
        <dbReference type="Proteomes" id="UP000242636"/>
    </source>
</evidence>
<gene>
    <name evidence="1" type="ORF">BV61_06910</name>
</gene>
<dbReference type="InterPro" id="IPR021679">
    <property type="entry name" value="Toxin_endonuclease_YhaV"/>
</dbReference>
<protein>
    <submittedName>
        <fullName evidence="1">Toxin</fullName>
    </submittedName>
</protein>
<name>A0A1T1CA01_9SYNE</name>
<dbReference type="AlphaFoldDB" id="A0A1T1CA01"/>
<organism evidence="1 2">
    <name type="scientific">Candidatus Synechococcus spongiarum LMB bulk15M</name>
    <dbReference type="NCBI Taxonomy" id="1943582"/>
    <lineage>
        <taxon>Bacteria</taxon>
        <taxon>Bacillati</taxon>
        <taxon>Cyanobacteriota</taxon>
        <taxon>Cyanophyceae</taxon>
        <taxon>Synechococcales</taxon>
        <taxon>Synechococcaceae</taxon>
        <taxon>Synechococcus</taxon>
    </lineage>
</organism>
<sequence length="174" mass="20661">MKKTIKIPQACESPLIINDWSIYAHSLFLGQWEELFREVECLRARSSRQGDPDNYLKKSASKRLAAIRKLMLEVIPRNPGHAKFRQGLTLGPEHKHWRRAKFFQQYRLFFRFHQDSRVIILAWVNDETTKRAYGARSDVYRVFQGMLRQGNPPDDWDTLVAEAKRQWWPDQEMG</sequence>
<keyword evidence="2" id="KW-1185">Reference proteome</keyword>
<dbReference type="GO" id="GO:0110001">
    <property type="term" value="C:toxin-antitoxin complex"/>
    <property type="evidence" value="ECO:0007669"/>
    <property type="project" value="InterPro"/>
</dbReference>
<proteinExistence type="predicted"/>
<dbReference type="GO" id="GO:0004540">
    <property type="term" value="F:RNA nuclease activity"/>
    <property type="evidence" value="ECO:0007669"/>
    <property type="project" value="InterPro"/>
</dbReference>
<accession>A0A1T1CA01</accession>
<dbReference type="Proteomes" id="UP000242636">
    <property type="component" value="Unassembled WGS sequence"/>
</dbReference>
<comment type="caution">
    <text evidence="1">The sequence shown here is derived from an EMBL/GenBank/DDBJ whole genome shotgun (WGS) entry which is preliminary data.</text>
</comment>
<dbReference type="Pfam" id="PF11663">
    <property type="entry name" value="Toxin_YhaV"/>
    <property type="match status" value="1"/>
</dbReference>
<evidence type="ECO:0000313" key="1">
    <source>
        <dbReference type="EMBL" id="OOV25390.1"/>
    </source>
</evidence>
<reference evidence="1 2" key="1">
    <citation type="submission" date="2017-02" db="EMBL/GenBank/DDBJ databases">
        <title>Draft Genome Sequences of 'Candidatus Synechococcus spongiarum', Cyanobacterial Symbionts of the Mediterranean Sponge Aplysina aerophoba from two locations.</title>
        <authorList>
            <person name="Slaby B.M."/>
            <person name="Hentschel U."/>
        </authorList>
    </citation>
    <scope>NUCLEOTIDE SEQUENCE [LARGE SCALE GENOMIC DNA]</scope>
    <source>
        <strain evidence="1">LMB bulk15M</strain>
    </source>
</reference>
<dbReference type="EMBL" id="MWLD01000077">
    <property type="protein sequence ID" value="OOV25390.1"/>
    <property type="molecule type" value="Genomic_DNA"/>
</dbReference>